<sequence length="286" mass="31654">MTMQFGRRWRLEIGNRSESIAIEALRIKFEIDKSLDEKPNPAKLSVYNLNRGHMNLIVSKGFNLARLSVGYDELRLLYQGDIVKPSTKRDKMDWITSFECGDGSFDYASARVWTTLQAGATDAHVLTEATKAMTRTQAGVAEVNNVRTMPRGKVLMGNARDVVRTVARNSGADWSIQDGELMVLPADKVLPGEGFVLSQDTGMIDSPKVTDNGLEVKCLLNPEIRVGGLVRVESMINTYNGDYKVVRVKYVGDTHTSDWYCGLVVRGGKFRKVEKSKAGEAGNGDI</sequence>
<evidence type="ECO:0000313" key="1">
    <source>
        <dbReference type="EMBL" id="ADG20400.1"/>
    </source>
</evidence>
<dbReference type="STRING" id="640511.BC1002_6559"/>
<dbReference type="RefSeq" id="WP_013094187.1">
    <property type="nucleotide sequence ID" value="NC_014119.1"/>
</dbReference>
<proteinExistence type="predicted"/>
<evidence type="ECO:0000313" key="2">
    <source>
        <dbReference type="Proteomes" id="UP000002190"/>
    </source>
</evidence>
<dbReference type="AlphaFoldDB" id="D5WMF4"/>
<organism evidence="1 2">
    <name type="scientific">Paraburkholderia atlantica</name>
    <dbReference type="NCBI Taxonomy" id="2654982"/>
    <lineage>
        <taxon>Bacteria</taxon>
        <taxon>Pseudomonadati</taxon>
        <taxon>Pseudomonadota</taxon>
        <taxon>Betaproteobacteria</taxon>
        <taxon>Burkholderiales</taxon>
        <taxon>Burkholderiaceae</taxon>
        <taxon>Paraburkholderia</taxon>
    </lineage>
</organism>
<accession>D5WMF4</accession>
<reference evidence="1 2" key="2">
    <citation type="journal article" date="2012" name="J. Bacteriol.">
        <title>Genome Sequences of Burkholderia sp. Strains CCGE1002 and H160, Isolated from Legume Nodules in Mexico and Brazil.</title>
        <authorList>
            <person name="Ormeno-Orrillo E."/>
            <person name="Rogel M.A."/>
            <person name="Chueire L.M."/>
            <person name="Tiedje J.M."/>
            <person name="Martinez-Romero E."/>
            <person name="Hungria M."/>
        </authorList>
    </citation>
    <scope>NUCLEOTIDE SEQUENCE [LARGE SCALE GENOMIC DNA]</scope>
    <source>
        <strain evidence="1 2">CCGE1002</strain>
    </source>
</reference>
<gene>
    <name evidence="1" type="ordered locus">BC1002_6559</name>
</gene>
<dbReference type="eggNOG" id="ENOG502ZC7P">
    <property type="taxonomic scope" value="Bacteria"/>
</dbReference>
<dbReference type="InterPro" id="IPR054496">
    <property type="entry name" value="E217_GP41"/>
</dbReference>
<dbReference type="NCBIfam" id="NF047561">
    <property type="entry name" value="orf58_phage_fam"/>
    <property type="match status" value="1"/>
</dbReference>
<dbReference type="HOGENOM" id="CLU_059703_0_0_4"/>
<dbReference type="KEGG" id="bge:BC1002_6559"/>
<dbReference type="GeneID" id="301097625"/>
<dbReference type="Proteomes" id="UP000002190">
    <property type="component" value="Chromosome 3"/>
</dbReference>
<dbReference type="Pfam" id="PF22759">
    <property type="entry name" value="E217_GP41"/>
    <property type="match status" value="1"/>
</dbReference>
<dbReference type="EMBL" id="CP002015">
    <property type="protein sequence ID" value="ADG20400.1"/>
    <property type="molecule type" value="Genomic_DNA"/>
</dbReference>
<protein>
    <submittedName>
        <fullName evidence="1">Uncharacterized protein</fullName>
    </submittedName>
</protein>
<name>D5WMF4_PARAM</name>
<reference evidence="2" key="1">
    <citation type="submission" date="2010-04" db="EMBL/GenBank/DDBJ databases">
        <title>Complete sequence of chromosome 3 of Burkholderia sp. CCGE1002.</title>
        <authorList>
            <consortium name="US DOE Joint Genome Institute"/>
            <person name="Lucas S."/>
            <person name="Copeland A."/>
            <person name="Lapidus A."/>
            <person name="Cheng J.-F."/>
            <person name="Bruce D."/>
            <person name="Goodwin L."/>
            <person name="Pitluck S."/>
            <person name="Chertkov O."/>
            <person name="Detter J.C."/>
            <person name="Han C."/>
            <person name="Tapia R."/>
            <person name="Land M."/>
            <person name="Hauser L."/>
            <person name="Kyrpides N."/>
            <person name="Ovchinnikova G."/>
            <person name="Martinez-Romero E."/>
            <person name="Hernandez M.A.R."/>
            <person name="Tiedje J.M."/>
            <person name="Woyke T."/>
        </authorList>
    </citation>
    <scope>NUCLEOTIDE SEQUENCE [LARGE SCALE GENOMIC DNA]</scope>
    <source>
        <strain evidence="2">CCGE1002</strain>
    </source>
</reference>